<evidence type="ECO:0000313" key="2">
    <source>
        <dbReference type="Proteomes" id="UP000010296"/>
    </source>
</evidence>
<name>E6LEE3_ENTI1</name>
<accession>E6LEE3</accession>
<organism evidence="1 2">
    <name type="scientific">Enterococcus italicus (strain DSM 15952 / CCUG 50447 / LMG 22039 / TP 1.5)</name>
    <dbReference type="NCBI Taxonomy" id="888064"/>
    <lineage>
        <taxon>Bacteria</taxon>
        <taxon>Bacillati</taxon>
        <taxon>Bacillota</taxon>
        <taxon>Bacilli</taxon>
        <taxon>Lactobacillales</taxon>
        <taxon>Enterococcaceae</taxon>
        <taxon>Enterococcus</taxon>
    </lineage>
</organism>
<evidence type="ECO:0000313" key="1">
    <source>
        <dbReference type="EMBL" id="EFU74432.1"/>
    </source>
</evidence>
<dbReference type="Proteomes" id="UP000010296">
    <property type="component" value="Unassembled WGS sequence"/>
</dbReference>
<gene>
    <name evidence="1" type="ORF">HMPREF9088_0733</name>
</gene>
<dbReference type="HOGENOM" id="CLU_3309368_0_0_9"/>
<dbReference type="AlphaFoldDB" id="E6LEE3"/>
<proteinExistence type="predicted"/>
<sequence>MSNKAWLIQRRNKEKIVLFNAIFKINLKLSQKKCTIDVK</sequence>
<dbReference type="EMBL" id="AEPV01000026">
    <property type="protein sequence ID" value="EFU74432.1"/>
    <property type="molecule type" value="Genomic_DNA"/>
</dbReference>
<reference evidence="1 2" key="1">
    <citation type="submission" date="2010-12" db="EMBL/GenBank/DDBJ databases">
        <authorList>
            <person name="Muzny D."/>
            <person name="Qin X."/>
            <person name="Deng J."/>
            <person name="Jiang H."/>
            <person name="Liu Y."/>
            <person name="Qu J."/>
            <person name="Song X.-Z."/>
            <person name="Zhang L."/>
            <person name="Thornton R."/>
            <person name="Coyle M."/>
            <person name="Francisco L."/>
            <person name="Jackson L."/>
            <person name="Javaid M."/>
            <person name="Korchina V."/>
            <person name="Kovar C."/>
            <person name="Mata R."/>
            <person name="Mathew T."/>
            <person name="Ngo R."/>
            <person name="Nguyen L."/>
            <person name="Nguyen N."/>
            <person name="Okwuonu G."/>
            <person name="Ongeri F."/>
            <person name="Pham C."/>
            <person name="Simmons D."/>
            <person name="Wilczek-Boney K."/>
            <person name="Hale W."/>
            <person name="Jakkamsetti A."/>
            <person name="Pham P."/>
            <person name="Ruth R."/>
            <person name="San Lucas F."/>
            <person name="Warren J."/>
            <person name="Zhang J."/>
            <person name="Zhao Z."/>
            <person name="Zhou C."/>
            <person name="Zhu D."/>
            <person name="Lee S."/>
            <person name="Bess C."/>
            <person name="Blankenburg K."/>
            <person name="Forbes L."/>
            <person name="Fu Q."/>
            <person name="Gubbala S."/>
            <person name="Hirani K."/>
            <person name="Jayaseelan J.C."/>
            <person name="Lara F."/>
            <person name="Munidasa M."/>
            <person name="Palculict T."/>
            <person name="Patil S."/>
            <person name="Pu L.-L."/>
            <person name="Saada N."/>
            <person name="Tang L."/>
            <person name="Weissenberger G."/>
            <person name="Zhu Y."/>
            <person name="Hemphill L."/>
            <person name="Shang Y."/>
            <person name="Youmans B."/>
            <person name="Ayvaz T."/>
            <person name="Ross M."/>
            <person name="Santibanez J."/>
            <person name="Aqrawi P."/>
            <person name="Gross S."/>
            <person name="Joshi V."/>
            <person name="Fowler G."/>
            <person name="Nazareth L."/>
            <person name="Reid J."/>
            <person name="Worley K."/>
            <person name="Petrosino J."/>
            <person name="Highlander S."/>
            <person name="Gibbs R."/>
        </authorList>
    </citation>
    <scope>NUCLEOTIDE SEQUENCE [LARGE SCALE GENOMIC DNA]</scope>
    <source>
        <strain evidence="2">DSM 15952 / CCUG 50447 / LMG 22039 / TP 1.5</strain>
    </source>
</reference>
<keyword evidence="2" id="KW-1185">Reference proteome</keyword>
<protein>
    <submittedName>
        <fullName evidence="1">Uncharacterized protein</fullName>
    </submittedName>
</protein>
<comment type="caution">
    <text evidence="1">The sequence shown here is derived from an EMBL/GenBank/DDBJ whole genome shotgun (WGS) entry which is preliminary data.</text>
</comment>